<evidence type="ECO:0000256" key="4">
    <source>
        <dbReference type="PIRSR" id="PIRSR001221-2"/>
    </source>
</evidence>
<feature type="active site" description="Charge relay system" evidence="3">
    <location>
        <position position="138"/>
    </location>
</feature>
<evidence type="ECO:0000256" key="3">
    <source>
        <dbReference type="PIRSR" id="PIRSR001221-1"/>
    </source>
</evidence>
<gene>
    <name evidence="6" type="ORF">WICANDRAFT_36267</name>
</gene>
<dbReference type="Gene3D" id="3.90.1300.10">
    <property type="entry name" value="Amidase signature (AS) domain"/>
    <property type="match status" value="1"/>
</dbReference>
<protein>
    <recommendedName>
        <fullName evidence="5">Amidase domain-containing protein</fullName>
    </recommendedName>
</protein>
<comment type="similarity">
    <text evidence="1">Belongs to the amidase family.</text>
</comment>
<evidence type="ECO:0000259" key="5">
    <source>
        <dbReference type="Pfam" id="PF01425"/>
    </source>
</evidence>
<name>A0A1E3NUZ5_WICAA</name>
<organism evidence="6 7">
    <name type="scientific">Wickerhamomyces anomalus (strain ATCC 58044 / CBS 1984 / NCYC 433 / NRRL Y-366-8)</name>
    <name type="common">Yeast</name>
    <name type="synonym">Hansenula anomala</name>
    <dbReference type="NCBI Taxonomy" id="683960"/>
    <lineage>
        <taxon>Eukaryota</taxon>
        <taxon>Fungi</taxon>
        <taxon>Dikarya</taxon>
        <taxon>Ascomycota</taxon>
        <taxon>Saccharomycotina</taxon>
        <taxon>Saccharomycetes</taxon>
        <taxon>Phaffomycetales</taxon>
        <taxon>Wickerhamomycetaceae</taxon>
        <taxon>Wickerhamomyces</taxon>
    </lineage>
</organism>
<dbReference type="SUPFAM" id="SSF75304">
    <property type="entry name" value="Amidase signature (AS) enzymes"/>
    <property type="match status" value="1"/>
</dbReference>
<dbReference type="GO" id="GO:0016787">
    <property type="term" value="F:hydrolase activity"/>
    <property type="evidence" value="ECO:0007669"/>
    <property type="project" value="UniProtKB-KW"/>
</dbReference>
<dbReference type="InterPro" id="IPR036928">
    <property type="entry name" value="AS_sf"/>
</dbReference>
<dbReference type="STRING" id="683960.A0A1E3NUZ5"/>
<dbReference type="Proteomes" id="UP000094112">
    <property type="component" value="Unassembled WGS sequence"/>
</dbReference>
<dbReference type="PIRSF" id="PIRSF001221">
    <property type="entry name" value="Amidase_fungi"/>
    <property type="match status" value="1"/>
</dbReference>
<dbReference type="GeneID" id="30199660"/>
<feature type="binding site" evidence="4">
    <location>
        <position position="215"/>
    </location>
    <ligand>
        <name>substrate</name>
    </ligand>
</feature>
<dbReference type="InterPro" id="IPR023631">
    <property type="entry name" value="Amidase_dom"/>
</dbReference>
<feature type="binding site" evidence="4">
    <location>
        <begin position="236"/>
        <end position="239"/>
    </location>
    <ligand>
        <name>substrate</name>
    </ligand>
</feature>
<sequence>MSAGDWKQIAKAKKESVDKLIPKEWRLPEDIKLTYNETTPVSVIGLHKTFGILNDKEVEITEGYTANELLKHIADKKFTSLEVATAFCKRAAISTQLTNCCTELLFQETLARAKWLDDYLEENGNTIGPLHGLPISIKDALNIKGFDSTAGYVSFIGNRKDINEDAAIVKLLFELGAIVHVKTNIPTTMMSADSENNIFGRTLNPLNLTLTAGGSSGGEASLIKQRGSLIGIGTDIGGSLRIPAVCCGVYGFRPSNFRYPQEGQVEKERINYSTPVVAVTGPMAFDLESLNQMMKLVLSNPNAPKYDPTFLDLPWNNNLVLPQKIRVGVVLECDSVPLQPPMKRIIKEAVKKLADSSSFEIVYLQDFPSFEYCWGLLYGYMTSDPKKEIMTNLTKSGEEIIKSLLLLFEGNKSFKTPITFEDFYELGESRSQVKKHWLRLINDENLDIILSPGSSHTAPKHDTYGNSPYTGMWNLVDFPSLIIPFGKADASIDLDDKSIKYCYGTLQNYDKDVHEGSPGHIQLCYKTLKDENVLRIGEIADRVLNEPRG</sequence>
<feature type="active site" description="Acyl-ester intermediate" evidence="3">
    <location>
        <position position="239"/>
    </location>
</feature>
<dbReference type="PANTHER" id="PTHR46072">
    <property type="entry name" value="AMIDASE-RELATED-RELATED"/>
    <property type="match status" value="1"/>
</dbReference>
<dbReference type="AlphaFoldDB" id="A0A1E3NUZ5"/>
<dbReference type="PANTHER" id="PTHR46072:SF5">
    <property type="entry name" value="GENERAL AMIDASE-C"/>
    <property type="match status" value="1"/>
</dbReference>
<keyword evidence="7" id="KW-1185">Reference proteome</keyword>
<feature type="binding site" evidence="4">
    <location>
        <position position="189"/>
    </location>
    <ligand>
        <name>substrate</name>
    </ligand>
</feature>
<feature type="active site" description="Charge relay system" evidence="3">
    <location>
        <position position="215"/>
    </location>
</feature>
<dbReference type="Pfam" id="PF01425">
    <property type="entry name" value="Amidase"/>
    <property type="match status" value="1"/>
</dbReference>
<proteinExistence type="inferred from homology"/>
<evidence type="ECO:0000313" key="7">
    <source>
        <dbReference type="Proteomes" id="UP000094112"/>
    </source>
</evidence>
<keyword evidence="2" id="KW-0378">Hydrolase</keyword>
<accession>A0A1E3NUZ5</accession>
<evidence type="ECO:0000256" key="1">
    <source>
        <dbReference type="ARBA" id="ARBA00009199"/>
    </source>
</evidence>
<evidence type="ECO:0000313" key="6">
    <source>
        <dbReference type="EMBL" id="ODQ56946.1"/>
    </source>
</evidence>
<dbReference type="RefSeq" id="XP_019036153.1">
    <property type="nucleotide sequence ID" value="XM_019182414.1"/>
</dbReference>
<evidence type="ECO:0000256" key="2">
    <source>
        <dbReference type="ARBA" id="ARBA00022801"/>
    </source>
</evidence>
<feature type="domain" description="Amidase" evidence="5">
    <location>
        <begin position="82"/>
        <end position="493"/>
    </location>
</feature>
<reference evidence="6 7" key="1">
    <citation type="journal article" date="2016" name="Proc. Natl. Acad. Sci. U.S.A.">
        <title>Comparative genomics of biotechnologically important yeasts.</title>
        <authorList>
            <person name="Riley R."/>
            <person name="Haridas S."/>
            <person name="Wolfe K.H."/>
            <person name="Lopes M.R."/>
            <person name="Hittinger C.T."/>
            <person name="Goeker M."/>
            <person name="Salamov A.A."/>
            <person name="Wisecaver J.H."/>
            <person name="Long T.M."/>
            <person name="Calvey C.H."/>
            <person name="Aerts A.L."/>
            <person name="Barry K.W."/>
            <person name="Choi C."/>
            <person name="Clum A."/>
            <person name="Coughlan A.Y."/>
            <person name="Deshpande S."/>
            <person name="Douglass A.P."/>
            <person name="Hanson S.J."/>
            <person name="Klenk H.-P."/>
            <person name="LaButti K.M."/>
            <person name="Lapidus A."/>
            <person name="Lindquist E.A."/>
            <person name="Lipzen A.M."/>
            <person name="Meier-Kolthoff J.P."/>
            <person name="Ohm R.A."/>
            <person name="Otillar R.P."/>
            <person name="Pangilinan J.L."/>
            <person name="Peng Y."/>
            <person name="Rokas A."/>
            <person name="Rosa C.A."/>
            <person name="Scheuner C."/>
            <person name="Sibirny A.A."/>
            <person name="Slot J.C."/>
            <person name="Stielow J.B."/>
            <person name="Sun H."/>
            <person name="Kurtzman C.P."/>
            <person name="Blackwell M."/>
            <person name="Grigoriev I.V."/>
            <person name="Jeffries T.W."/>
        </authorList>
    </citation>
    <scope>NUCLEOTIDE SEQUENCE [LARGE SCALE GENOMIC DNA]</scope>
    <source>
        <strain evidence="7">ATCC 58044 / CBS 1984 / NCYC 433 / NRRL Y-366-8</strain>
    </source>
</reference>
<dbReference type="OrthoDB" id="6428749at2759"/>
<dbReference type="EMBL" id="KV454214">
    <property type="protein sequence ID" value="ODQ56946.1"/>
    <property type="molecule type" value="Genomic_DNA"/>
</dbReference>